<dbReference type="SUPFAM" id="SSF56784">
    <property type="entry name" value="HAD-like"/>
    <property type="match status" value="1"/>
</dbReference>
<evidence type="ECO:0000256" key="1">
    <source>
        <dbReference type="ARBA" id="ARBA00001946"/>
    </source>
</evidence>
<dbReference type="RefSeq" id="WP_014220562.1">
    <property type="nucleotide sequence ID" value="NZ_LWBO01000044.1"/>
</dbReference>
<gene>
    <name evidence="7" type="ORF">A4D02_11895</name>
</gene>
<keyword evidence="6" id="KW-1133">Transmembrane helix</keyword>
<comment type="caution">
    <text evidence="7">The sequence shown here is derived from an EMBL/GenBank/DDBJ whole genome shotgun (WGS) entry which is preliminary data.</text>
</comment>
<dbReference type="InterPro" id="IPR051600">
    <property type="entry name" value="Beta-PGM-like"/>
</dbReference>
<feature type="transmembrane region" description="Helical" evidence="6">
    <location>
        <begin position="99"/>
        <end position="121"/>
    </location>
</feature>
<dbReference type="SFLD" id="SFLDG01129">
    <property type="entry name" value="C1.5:_HAD__Beta-PGM__Phosphata"/>
    <property type="match status" value="1"/>
</dbReference>
<keyword evidence="5" id="KW-0119">Carbohydrate metabolism</keyword>
<evidence type="ECO:0000313" key="8">
    <source>
        <dbReference type="Proteomes" id="UP000192277"/>
    </source>
</evidence>
<dbReference type="Proteomes" id="UP000192277">
    <property type="component" value="Unassembled WGS sequence"/>
</dbReference>
<dbReference type="InterPro" id="IPR023214">
    <property type="entry name" value="HAD_sf"/>
</dbReference>
<name>A0ABX3NT66_9BACT</name>
<evidence type="ECO:0000313" key="7">
    <source>
        <dbReference type="EMBL" id="OQP42282.1"/>
    </source>
</evidence>
<dbReference type="InterPro" id="IPR041492">
    <property type="entry name" value="HAD_2"/>
</dbReference>
<dbReference type="SFLD" id="SFLDG01135">
    <property type="entry name" value="C1.5.6:_HAD__Beta-PGM__Phospha"/>
    <property type="match status" value="1"/>
</dbReference>
<dbReference type="NCBIfam" id="TIGR01509">
    <property type="entry name" value="HAD-SF-IA-v3"/>
    <property type="match status" value="1"/>
</dbReference>
<evidence type="ECO:0000256" key="2">
    <source>
        <dbReference type="ARBA" id="ARBA00006171"/>
    </source>
</evidence>
<organism evidence="7 8">
    <name type="scientific">Niastella koreensis</name>
    <dbReference type="NCBI Taxonomy" id="354356"/>
    <lineage>
        <taxon>Bacteria</taxon>
        <taxon>Pseudomonadati</taxon>
        <taxon>Bacteroidota</taxon>
        <taxon>Chitinophagia</taxon>
        <taxon>Chitinophagales</taxon>
        <taxon>Chitinophagaceae</taxon>
        <taxon>Niastella</taxon>
    </lineage>
</organism>
<dbReference type="EMBL" id="LWBO01000044">
    <property type="protein sequence ID" value="OQP42282.1"/>
    <property type="molecule type" value="Genomic_DNA"/>
</dbReference>
<comment type="similarity">
    <text evidence="2">Belongs to the HAD-like hydrolase superfamily. CbbY/CbbZ/Gph/YieH family.</text>
</comment>
<keyword evidence="3" id="KW-0479">Metal-binding</keyword>
<dbReference type="Gene3D" id="3.40.50.1000">
    <property type="entry name" value="HAD superfamily/HAD-like"/>
    <property type="match status" value="1"/>
</dbReference>
<sequence length="218" mass="24982">MDKAFLFDLNGTMIDDMQFHLRAWYHILNDDLGANLGWDETKSHMYGKNSELLIRIFGEDRFTTEEMDHLSLEKEKRYQQEYKPHLQLIPGLQQFLEKAYAMGIPMAIGSAAIMFNIDFVLDNLNIRKYFKTIVSADDVTISKPHPETYLKCAQLLGVEAANCLVFEDAPKGVEAAKNAGMAAVVLTTMHEQEEFAVYNNIIRYTKDYTQLSPADLVW</sequence>
<keyword evidence="6" id="KW-0472">Membrane</keyword>
<dbReference type="CDD" id="cd07505">
    <property type="entry name" value="HAD_BPGM-like"/>
    <property type="match status" value="1"/>
</dbReference>
<protein>
    <submittedName>
        <fullName evidence="7">Haloacid dehalogenase</fullName>
    </submittedName>
</protein>
<dbReference type="PANTHER" id="PTHR46193">
    <property type="entry name" value="6-PHOSPHOGLUCONATE PHOSPHATASE"/>
    <property type="match status" value="1"/>
</dbReference>
<proteinExistence type="inferred from homology"/>
<reference evidence="7 8" key="1">
    <citation type="submission" date="2016-04" db="EMBL/GenBank/DDBJ databases">
        <authorList>
            <person name="Chen L."/>
            <person name="Zhuang W."/>
            <person name="Wang G."/>
        </authorList>
    </citation>
    <scope>NUCLEOTIDE SEQUENCE [LARGE SCALE GENOMIC DNA]</scope>
    <source>
        <strain evidence="8">GR20</strain>
    </source>
</reference>
<dbReference type="InterPro" id="IPR006439">
    <property type="entry name" value="HAD-SF_hydro_IA"/>
</dbReference>
<keyword evidence="8" id="KW-1185">Reference proteome</keyword>
<dbReference type="SFLD" id="SFLDS00003">
    <property type="entry name" value="Haloacid_Dehalogenase"/>
    <property type="match status" value="1"/>
</dbReference>
<comment type="cofactor">
    <cofactor evidence="1">
        <name>Mg(2+)</name>
        <dbReference type="ChEBI" id="CHEBI:18420"/>
    </cofactor>
</comment>
<dbReference type="Gene3D" id="1.10.150.240">
    <property type="entry name" value="Putative phosphatase, domain 2"/>
    <property type="match status" value="1"/>
</dbReference>
<dbReference type="Pfam" id="PF13419">
    <property type="entry name" value="HAD_2"/>
    <property type="match status" value="1"/>
</dbReference>
<evidence type="ECO:0000256" key="3">
    <source>
        <dbReference type="ARBA" id="ARBA00022723"/>
    </source>
</evidence>
<accession>A0ABX3NT66</accession>
<dbReference type="InterPro" id="IPR036412">
    <property type="entry name" value="HAD-like_sf"/>
</dbReference>
<keyword evidence="6" id="KW-0812">Transmembrane</keyword>
<evidence type="ECO:0000256" key="6">
    <source>
        <dbReference type="SAM" id="Phobius"/>
    </source>
</evidence>
<keyword evidence="4" id="KW-0460">Magnesium</keyword>
<dbReference type="PANTHER" id="PTHR46193:SF18">
    <property type="entry name" value="HEXITOL PHOSPHATASE B"/>
    <property type="match status" value="1"/>
</dbReference>
<evidence type="ECO:0000256" key="4">
    <source>
        <dbReference type="ARBA" id="ARBA00022842"/>
    </source>
</evidence>
<dbReference type="InterPro" id="IPR023198">
    <property type="entry name" value="PGP-like_dom2"/>
</dbReference>
<evidence type="ECO:0000256" key="5">
    <source>
        <dbReference type="ARBA" id="ARBA00023277"/>
    </source>
</evidence>